<dbReference type="InterPro" id="IPR016162">
    <property type="entry name" value="Ald_DH_N"/>
</dbReference>
<evidence type="ECO:0000256" key="4">
    <source>
        <dbReference type="RuleBase" id="RU003345"/>
    </source>
</evidence>
<dbReference type="Gene3D" id="3.40.309.10">
    <property type="entry name" value="Aldehyde Dehydrogenase, Chain A, domain 2"/>
    <property type="match status" value="1"/>
</dbReference>
<comment type="caution">
    <text evidence="6">The sequence shown here is derived from an EMBL/GenBank/DDBJ whole genome shotgun (WGS) entry which is preliminary data.</text>
</comment>
<dbReference type="InterPro" id="IPR015590">
    <property type="entry name" value="Aldehyde_DH_dom"/>
</dbReference>
<dbReference type="SUPFAM" id="SSF53720">
    <property type="entry name" value="ALDH-like"/>
    <property type="match status" value="1"/>
</dbReference>
<dbReference type="Gene3D" id="3.40.605.10">
    <property type="entry name" value="Aldehyde Dehydrogenase, Chain A, domain 1"/>
    <property type="match status" value="1"/>
</dbReference>
<protein>
    <submittedName>
        <fullName evidence="6">Aldehyde dehydrogenase</fullName>
    </submittedName>
</protein>
<evidence type="ECO:0000256" key="3">
    <source>
        <dbReference type="PROSITE-ProRule" id="PRU10007"/>
    </source>
</evidence>
<dbReference type="InterPro" id="IPR016161">
    <property type="entry name" value="Ald_DH/histidinol_DH"/>
</dbReference>
<organism evidence="6 7">
    <name type="scientific">Marinobacter panjinensis</name>
    <dbReference type="NCBI Taxonomy" id="2576384"/>
    <lineage>
        <taxon>Bacteria</taxon>
        <taxon>Pseudomonadati</taxon>
        <taxon>Pseudomonadota</taxon>
        <taxon>Gammaproteobacteria</taxon>
        <taxon>Pseudomonadales</taxon>
        <taxon>Marinobacteraceae</taxon>
        <taxon>Marinobacter</taxon>
    </lineage>
</organism>
<dbReference type="CDD" id="cd07112">
    <property type="entry name" value="ALDH_GABALDH-PuuC"/>
    <property type="match status" value="1"/>
</dbReference>
<comment type="similarity">
    <text evidence="1 4">Belongs to the aldehyde dehydrogenase family.</text>
</comment>
<dbReference type="InterPro" id="IPR016163">
    <property type="entry name" value="Ald_DH_C"/>
</dbReference>
<evidence type="ECO:0000259" key="5">
    <source>
        <dbReference type="Pfam" id="PF00171"/>
    </source>
</evidence>
<evidence type="ECO:0000313" key="7">
    <source>
        <dbReference type="Proteomes" id="UP000308488"/>
    </source>
</evidence>
<dbReference type="AlphaFoldDB" id="A0A4U6R9W1"/>
<evidence type="ECO:0000313" key="6">
    <source>
        <dbReference type="EMBL" id="TKV69266.1"/>
    </source>
</evidence>
<sequence>MSHPERSTAPSLTPSDQAGWQAMADHLSFESRAYVNGAFQWAVNGETFSCISPVDGRELTRVASCDQADADLAVTAARNAFESGAWSQLAPAKRKAVLIRFAELIEAHGDELALLETLDMGKPVSHARAVDVPATARAIRWTAEAIDKVYGELAATPHDQIGMISREPMGVVAAIVPWNFPMIMASWKIAPALATGNSVILKPSEKSPLTAIRLAALAEEAGVPAGVFNVLPGYGHTVGKALALHMDVDCLVFTGSTNVAKQLMIYAGQSNMKRVWLEAGGKSPNIVFADAPDLKKAAAEAATAIAFNQGEVCTAGSRLLVEESIRAEFIGLIREALKTWHPGHPLDPATTCGAIVDQAQLDRIIDYIGIGQSEGATLVEGGKRVMEETGGLFVQPTVFDGVNNKMRIASEEIFGPVLSVIGFKTAEEAITIANDSIYGLAAAVWTSNINTAHKVARALRAGSVWINHYDGGDMTAPFGGFKQSGNGRDKSLHAFDKYTEIKATWLVIE</sequence>
<gene>
    <name evidence="6" type="ORF">FDP08_14745</name>
</gene>
<dbReference type="PROSITE" id="PS00687">
    <property type="entry name" value="ALDEHYDE_DEHYDR_GLU"/>
    <property type="match status" value="1"/>
</dbReference>
<dbReference type="PANTHER" id="PTHR11699">
    <property type="entry name" value="ALDEHYDE DEHYDROGENASE-RELATED"/>
    <property type="match status" value="1"/>
</dbReference>
<evidence type="ECO:0000256" key="1">
    <source>
        <dbReference type="ARBA" id="ARBA00009986"/>
    </source>
</evidence>
<keyword evidence="2 4" id="KW-0560">Oxidoreductase</keyword>
<reference evidence="6 7" key="1">
    <citation type="submission" date="2019-05" db="EMBL/GenBank/DDBJ databases">
        <title>Marinobacter panjinensis sp. nov., a moderately halophilic bacterium isolated from sea tidal flat environment.</title>
        <authorList>
            <person name="Yang W."/>
            <person name="An M."/>
            <person name="He W."/>
            <person name="Luo X."/>
            <person name="Zhu L."/>
            <person name="Chen G."/>
            <person name="Zhang Y."/>
            <person name="Wang Y."/>
        </authorList>
    </citation>
    <scope>NUCLEOTIDE SEQUENCE [LARGE SCALE GENOMIC DNA]</scope>
    <source>
        <strain evidence="6 7">PJ-16</strain>
    </source>
</reference>
<name>A0A4U6R9W1_9GAMM</name>
<dbReference type="FunFam" id="3.40.309.10:FF:000012">
    <property type="entry name" value="Betaine aldehyde dehydrogenase"/>
    <property type="match status" value="1"/>
</dbReference>
<dbReference type="GO" id="GO:0004030">
    <property type="term" value="F:aldehyde dehydrogenase [NAD(P)+] activity"/>
    <property type="evidence" value="ECO:0007669"/>
    <property type="project" value="UniProtKB-ARBA"/>
</dbReference>
<dbReference type="Proteomes" id="UP000308488">
    <property type="component" value="Unassembled WGS sequence"/>
</dbReference>
<dbReference type="PROSITE" id="PS00070">
    <property type="entry name" value="ALDEHYDE_DEHYDR_CYS"/>
    <property type="match status" value="1"/>
</dbReference>
<evidence type="ECO:0000256" key="2">
    <source>
        <dbReference type="ARBA" id="ARBA00023002"/>
    </source>
</evidence>
<feature type="domain" description="Aldehyde dehydrogenase" evidence="5">
    <location>
        <begin position="45"/>
        <end position="503"/>
    </location>
</feature>
<dbReference type="Pfam" id="PF00171">
    <property type="entry name" value="Aldedh"/>
    <property type="match status" value="1"/>
</dbReference>
<dbReference type="InterPro" id="IPR016160">
    <property type="entry name" value="Ald_DH_CS_CYS"/>
</dbReference>
<dbReference type="EMBL" id="SZYH01000001">
    <property type="protein sequence ID" value="TKV69266.1"/>
    <property type="molecule type" value="Genomic_DNA"/>
</dbReference>
<dbReference type="FunFam" id="3.40.605.10:FF:000001">
    <property type="entry name" value="Aldehyde dehydrogenase 1"/>
    <property type="match status" value="1"/>
</dbReference>
<keyword evidence="7" id="KW-1185">Reference proteome</keyword>
<accession>A0A4U6R9W1</accession>
<feature type="active site" evidence="3">
    <location>
        <position position="278"/>
    </location>
</feature>
<dbReference type="OrthoDB" id="9812625at2"/>
<proteinExistence type="inferred from homology"/>
<dbReference type="InterPro" id="IPR029510">
    <property type="entry name" value="Ald_DH_CS_GLU"/>
</dbReference>